<dbReference type="AlphaFoldDB" id="A0A3P8WNG8"/>
<evidence type="ECO:0000256" key="5">
    <source>
        <dbReference type="ARBA" id="ARBA00093776"/>
    </source>
</evidence>
<sequence length="234" mass="25615">MMALTGLLLVELGLYASCFVCGIVAAASVTIVQGHFGGQCILYGLVNYNSTAGLIEVQSSSSLSVCYFVSAVSVMVAVVCFSLSLYWVYTLCIDGEVRRERVWMNIIMVLCGIFLFFLLIAGCMLKIGRDSLCNSIVSTVPNITRCEEAQTRNWVSPLNGERFYNSLFKAETAVWVNFFFWLIIAGLLIAQRRQTSMLKAFTGGYNGPAGGLFGDPGVTAAETEPFFNRPARPQ</sequence>
<dbReference type="Pfam" id="PF26158">
    <property type="entry name" value="Claudin_TMEM179-179B"/>
    <property type="match status" value="1"/>
</dbReference>
<dbReference type="FunCoup" id="A0A3P8WNG8">
    <property type="interactions" value="1321"/>
</dbReference>
<dbReference type="GeneID" id="103385064"/>
<proteinExistence type="inferred from homology"/>
<dbReference type="InParanoid" id="A0A3P8WNG8"/>
<reference evidence="8" key="2">
    <citation type="submission" date="2025-08" db="UniProtKB">
        <authorList>
            <consortium name="Ensembl"/>
        </authorList>
    </citation>
    <scope>IDENTIFICATION</scope>
</reference>
<protein>
    <submittedName>
        <fullName evidence="8">Transmembrane protein 179Ba</fullName>
    </submittedName>
</protein>
<keyword evidence="7" id="KW-0732">Signal</keyword>
<feature type="chain" id="PRO_5018178343" evidence="7">
    <location>
        <begin position="19"/>
        <end position="234"/>
    </location>
</feature>
<evidence type="ECO:0000313" key="9">
    <source>
        <dbReference type="Proteomes" id="UP000265120"/>
    </source>
</evidence>
<reference evidence="8 9" key="1">
    <citation type="journal article" date="2014" name="Nat. Genet.">
        <title>Whole-genome sequence of a flatfish provides insights into ZW sex chromosome evolution and adaptation to a benthic lifestyle.</title>
        <authorList>
            <person name="Chen S."/>
            <person name="Zhang G."/>
            <person name="Shao C."/>
            <person name="Huang Q."/>
            <person name="Liu G."/>
            <person name="Zhang P."/>
            <person name="Song W."/>
            <person name="An N."/>
            <person name="Chalopin D."/>
            <person name="Volff J.N."/>
            <person name="Hong Y."/>
            <person name="Li Q."/>
            <person name="Sha Z."/>
            <person name="Zhou H."/>
            <person name="Xie M."/>
            <person name="Yu Q."/>
            <person name="Liu Y."/>
            <person name="Xiang H."/>
            <person name="Wang N."/>
            <person name="Wu K."/>
            <person name="Yang C."/>
            <person name="Zhou Q."/>
            <person name="Liao X."/>
            <person name="Yang L."/>
            <person name="Hu Q."/>
            <person name="Zhang J."/>
            <person name="Meng L."/>
            <person name="Jin L."/>
            <person name="Tian Y."/>
            <person name="Lian J."/>
            <person name="Yang J."/>
            <person name="Miao G."/>
            <person name="Liu S."/>
            <person name="Liang Z."/>
            <person name="Yan F."/>
            <person name="Li Y."/>
            <person name="Sun B."/>
            <person name="Zhang H."/>
            <person name="Zhang J."/>
            <person name="Zhu Y."/>
            <person name="Du M."/>
            <person name="Zhao Y."/>
            <person name="Schartl M."/>
            <person name="Tang Q."/>
            <person name="Wang J."/>
        </authorList>
    </citation>
    <scope>NUCLEOTIDE SEQUENCE</scope>
</reference>
<feature type="signal peptide" evidence="7">
    <location>
        <begin position="1"/>
        <end position="18"/>
    </location>
</feature>
<dbReference type="STRING" id="244447.ENSCSEP00000028279"/>
<keyword evidence="2 6" id="KW-0812">Transmembrane</keyword>
<dbReference type="PANTHER" id="PTHR31056:SF1">
    <property type="entry name" value="TRANSMEMBRANE PROTEIN 179B"/>
    <property type="match status" value="1"/>
</dbReference>
<dbReference type="KEGG" id="csem:103385064"/>
<dbReference type="PANTHER" id="PTHR31056">
    <property type="entry name" value="TRANSMEMBRANE PROTEIN 179B"/>
    <property type="match status" value="1"/>
</dbReference>
<dbReference type="CTD" id="402849"/>
<name>A0A3P8WNG8_CYNSE</name>
<feature type="transmembrane region" description="Helical" evidence="6">
    <location>
        <begin position="102"/>
        <end position="127"/>
    </location>
</feature>
<keyword evidence="9" id="KW-1185">Reference proteome</keyword>
<dbReference type="Ensembl" id="ENSCSET00000028656.1">
    <property type="protein sequence ID" value="ENSCSEP00000028279.1"/>
    <property type="gene ID" value="ENSCSEG00000018073.1"/>
</dbReference>
<comment type="subcellular location">
    <subcellularLocation>
        <location evidence="1">Membrane</location>
        <topology evidence="1">Multi-pass membrane protein</topology>
    </subcellularLocation>
</comment>
<evidence type="ECO:0000256" key="4">
    <source>
        <dbReference type="ARBA" id="ARBA00023136"/>
    </source>
</evidence>
<evidence type="ECO:0000256" key="2">
    <source>
        <dbReference type="ARBA" id="ARBA00022692"/>
    </source>
</evidence>
<evidence type="ECO:0000256" key="1">
    <source>
        <dbReference type="ARBA" id="ARBA00004141"/>
    </source>
</evidence>
<evidence type="ECO:0000256" key="3">
    <source>
        <dbReference type="ARBA" id="ARBA00022989"/>
    </source>
</evidence>
<dbReference type="OMA" id="YWVYTFC"/>
<dbReference type="OrthoDB" id="8914435at2759"/>
<comment type="similarity">
    <text evidence="5">Belongs to the TMEM179 family.</text>
</comment>
<keyword evidence="3 6" id="KW-1133">Transmembrane helix</keyword>
<reference evidence="8" key="3">
    <citation type="submission" date="2025-09" db="UniProtKB">
        <authorList>
            <consortium name="Ensembl"/>
        </authorList>
    </citation>
    <scope>IDENTIFICATION</scope>
</reference>
<dbReference type="InterPro" id="IPR059010">
    <property type="entry name" value="TMEM179-179B"/>
</dbReference>
<evidence type="ECO:0000313" key="8">
    <source>
        <dbReference type="Ensembl" id="ENSCSEP00000028279.1"/>
    </source>
</evidence>
<evidence type="ECO:0000256" key="7">
    <source>
        <dbReference type="SAM" id="SignalP"/>
    </source>
</evidence>
<evidence type="ECO:0000256" key="6">
    <source>
        <dbReference type="SAM" id="Phobius"/>
    </source>
</evidence>
<dbReference type="RefSeq" id="XP_008317060.1">
    <property type="nucleotide sequence ID" value="XM_008318838.3"/>
</dbReference>
<dbReference type="Proteomes" id="UP000265120">
    <property type="component" value="Chromosome 1"/>
</dbReference>
<feature type="transmembrane region" description="Helical" evidence="6">
    <location>
        <begin position="172"/>
        <end position="190"/>
    </location>
</feature>
<dbReference type="InterPro" id="IPR029776">
    <property type="entry name" value="TMEM179B"/>
</dbReference>
<accession>A0A3P8WNG8</accession>
<keyword evidence="4 6" id="KW-0472">Membrane</keyword>
<organism evidence="8 9">
    <name type="scientific">Cynoglossus semilaevis</name>
    <name type="common">Tongue sole</name>
    <dbReference type="NCBI Taxonomy" id="244447"/>
    <lineage>
        <taxon>Eukaryota</taxon>
        <taxon>Metazoa</taxon>
        <taxon>Chordata</taxon>
        <taxon>Craniata</taxon>
        <taxon>Vertebrata</taxon>
        <taxon>Euteleostomi</taxon>
        <taxon>Actinopterygii</taxon>
        <taxon>Neopterygii</taxon>
        <taxon>Teleostei</taxon>
        <taxon>Neoteleostei</taxon>
        <taxon>Acanthomorphata</taxon>
        <taxon>Carangaria</taxon>
        <taxon>Pleuronectiformes</taxon>
        <taxon>Pleuronectoidei</taxon>
        <taxon>Cynoglossidae</taxon>
        <taxon>Cynoglossinae</taxon>
        <taxon>Cynoglossus</taxon>
    </lineage>
</organism>
<feature type="transmembrane region" description="Helical" evidence="6">
    <location>
        <begin position="67"/>
        <end position="90"/>
    </location>
</feature>
<dbReference type="GeneTree" id="ENSGT00510000048151"/>